<dbReference type="PANTHER" id="PTHR38032">
    <property type="entry name" value="POLYMERASE-RELATED"/>
    <property type="match status" value="1"/>
</dbReference>
<feature type="domain" description="Flagellar Assembly Protein A N-terminal region" evidence="1">
    <location>
        <begin position="6"/>
        <end position="169"/>
    </location>
</feature>
<dbReference type="Pfam" id="PF20250">
    <property type="entry name" value="FapA_N"/>
    <property type="match status" value="1"/>
</dbReference>
<dbReference type="PANTHER" id="PTHR38032:SF1">
    <property type="entry name" value="RNA-BINDING PROTEIN KHPB N-TERMINAL DOMAIN-CONTAINING PROTEIN"/>
    <property type="match status" value="1"/>
</dbReference>
<reference evidence="2 3" key="1">
    <citation type="submission" date="2021-03" db="EMBL/GenBank/DDBJ databases">
        <title>Genomic Encyclopedia of Type Strains, Phase IV (KMG-IV): sequencing the most valuable type-strain genomes for metagenomic binning, comparative biology and taxonomic classification.</title>
        <authorList>
            <person name="Goeker M."/>
        </authorList>
    </citation>
    <scope>NUCLEOTIDE SEQUENCE [LARGE SCALE GENOMIC DNA]</scope>
    <source>
        <strain evidence="2 3">DSM 26675</strain>
    </source>
</reference>
<accession>A0ABS4RBR1</accession>
<dbReference type="InterPro" id="IPR046865">
    <property type="entry name" value="FapA_b_solenoid"/>
</dbReference>
<dbReference type="InterPro" id="IPR005646">
    <property type="entry name" value="FapA"/>
</dbReference>
<dbReference type="InterPro" id="IPR046866">
    <property type="entry name" value="FapA_N"/>
</dbReference>
<proteinExistence type="predicted"/>
<name>A0ABS4RBR1_9BACI</name>
<protein>
    <submittedName>
        <fullName evidence="2">Uncharacterized protein (DUF342 family)</fullName>
    </submittedName>
</protein>
<dbReference type="RefSeq" id="WP_066393632.1">
    <property type="nucleotide sequence ID" value="NZ_JAGIKZ010000002.1"/>
</dbReference>
<comment type="caution">
    <text evidence="2">The sequence shown here is derived from an EMBL/GenBank/DDBJ whole genome shotgun (WGS) entry which is preliminary data.</text>
</comment>
<evidence type="ECO:0000313" key="2">
    <source>
        <dbReference type="EMBL" id="MBP2240154.1"/>
    </source>
</evidence>
<organism evidence="2 3">
    <name type="scientific">Cytobacillus eiseniae</name>
    <dbReference type="NCBI Taxonomy" id="762947"/>
    <lineage>
        <taxon>Bacteria</taxon>
        <taxon>Bacillati</taxon>
        <taxon>Bacillota</taxon>
        <taxon>Bacilli</taxon>
        <taxon>Bacillales</taxon>
        <taxon>Bacillaceae</taxon>
        <taxon>Cytobacillus</taxon>
    </lineage>
</organism>
<dbReference type="EMBL" id="JAGIKZ010000002">
    <property type="protein sequence ID" value="MBP2240154.1"/>
    <property type="molecule type" value="Genomic_DNA"/>
</dbReference>
<gene>
    <name evidence="2" type="ORF">J2Z40_000707</name>
</gene>
<dbReference type="Proteomes" id="UP001519293">
    <property type="component" value="Unassembled WGS sequence"/>
</dbReference>
<dbReference type="Pfam" id="PF03961">
    <property type="entry name" value="FapA"/>
    <property type="match status" value="1"/>
</dbReference>
<evidence type="ECO:0000313" key="3">
    <source>
        <dbReference type="Proteomes" id="UP001519293"/>
    </source>
</evidence>
<keyword evidence="3" id="KW-1185">Reference proteome</keyword>
<sequence length="461" mass="50841">MEQYFRLIIDKNRLVAKIERIAQVEDDFAMSQDEVIQFLNKEKIAFGIKEEVVINICHSPNSIQYPIVIAEGIPSKDGSNAYLLDEVQKDKKEKREKFNFRNVIEIPSVTSGQVLASIYPPTPGTSGTDVFGHVIPAKNGMPLKIRPGKNVILNGTKFYSTSDGQLSLTSKLISVNPVYEVQGDLDLKTGNINFIGNVVIRGNVPSGYEVIAGGDVKIFGLVEGAIIRSDGNIIISGGVSGGNKGSLFAIGNIQAAYLNQANVESKQDIFVNNSILHSEVKAAGSIFCENALVIGGRLTAGKSIHIKEVGNRLFTKTTLRAGVDDSVIERESALQKNKIELNATFEKLMMIENKLLRIGKAKGMLTAEQKSIILMQRESKNKITQQLKEIDEELEIINNEQSERNNSCIHIYKTAYPNTIFQFGKYAIQLQKSQSSSKYSISNSEIISEPIVEFKNPVIKV</sequence>
<evidence type="ECO:0000259" key="1">
    <source>
        <dbReference type="Pfam" id="PF20250"/>
    </source>
</evidence>